<comment type="catalytic activity">
    <reaction evidence="11">
        <text>a 1,2-diacyl-sn-glycero-3-phospho-(1D-myo-inositol-4,5-bisphosphate) + H2O = 1D-myo-inositol 1,4,5-trisphosphate + a 1,2-diacyl-sn-glycerol + H(+)</text>
        <dbReference type="Rhea" id="RHEA:33179"/>
        <dbReference type="ChEBI" id="CHEBI:15377"/>
        <dbReference type="ChEBI" id="CHEBI:15378"/>
        <dbReference type="ChEBI" id="CHEBI:17815"/>
        <dbReference type="ChEBI" id="CHEBI:58456"/>
        <dbReference type="ChEBI" id="CHEBI:203600"/>
        <dbReference type="EC" id="3.1.4.11"/>
    </reaction>
</comment>
<keyword evidence="9" id="KW-0807">Transducer</keyword>
<dbReference type="InterPro" id="IPR015359">
    <property type="entry name" value="PLC_EF-hand-like"/>
</dbReference>
<feature type="compositionally biased region" description="Low complexity" evidence="12">
    <location>
        <begin position="1196"/>
        <end position="1210"/>
    </location>
</feature>
<dbReference type="InterPro" id="IPR029071">
    <property type="entry name" value="Ubiquitin-like_domsf"/>
</dbReference>
<dbReference type="Gene3D" id="3.10.20.90">
    <property type="entry name" value="Phosphatidylinositol 3-kinase Catalytic Subunit, Chain A, domain 1"/>
    <property type="match status" value="2"/>
</dbReference>
<comment type="catalytic activity">
    <reaction evidence="1">
        <text>an N-(acyl)-sphingosylphosphoethanolamine = an N-(acyl)-sphingosyl-1,3-cyclic phosphate + ethanolamine</text>
        <dbReference type="Rhea" id="RHEA:60648"/>
        <dbReference type="ChEBI" id="CHEBI:57603"/>
        <dbReference type="ChEBI" id="CHEBI:143891"/>
        <dbReference type="ChEBI" id="CHEBI:143892"/>
    </reaction>
</comment>
<evidence type="ECO:0000256" key="8">
    <source>
        <dbReference type="ARBA" id="ARBA00023157"/>
    </source>
</evidence>
<evidence type="ECO:0000256" key="3">
    <source>
        <dbReference type="ARBA" id="ARBA00022723"/>
    </source>
</evidence>
<dbReference type="Pfam" id="PF00387">
    <property type="entry name" value="PI-PLC-Y"/>
    <property type="match status" value="1"/>
</dbReference>
<evidence type="ECO:0000256" key="11">
    <source>
        <dbReference type="RuleBase" id="RU361133"/>
    </source>
</evidence>
<dbReference type="Pfam" id="PF09279">
    <property type="entry name" value="EF-hand_like"/>
    <property type="match status" value="1"/>
</dbReference>
<feature type="domain" description="Ras-associating" evidence="15">
    <location>
        <begin position="958"/>
        <end position="1048"/>
    </location>
</feature>
<dbReference type="PROSITE" id="PS50007">
    <property type="entry name" value="PIPLC_X_DOMAIN"/>
    <property type="match status" value="1"/>
</dbReference>
<feature type="compositionally biased region" description="Polar residues" evidence="12">
    <location>
        <begin position="557"/>
        <end position="571"/>
    </location>
</feature>
<dbReference type="PANTHER" id="PTHR10336">
    <property type="entry name" value="PHOSPHOINOSITIDE-SPECIFIC PHOSPHOLIPASE C FAMILY PROTEIN"/>
    <property type="match status" value="1"/>
</dbReference>
<feature type="domain" description="C2" evidence="13">
    <location>
        <begin position="738"/>
        <end position="864"/>
    </location>
</feature>
<dbReference type="EMBL" id="CAEY01001579">
    <property type="status" value="NOT_ANNOTATED_CDS"/>
    <property type="molecule type" value="Genomic_DNA"/>
</dbReference>
<feature type="region of interest" description="Disordered" evidence="12">
    <location>
        <begin position="360"/>
        <end position="442"/>
    </location>
</feature>
<protein>
    <recommendedName>
        <fullName evidence="2 11">Phosphoinositide phospholipase C</fullName>
        <ecNumber evidence="2 11">3.1.4.11</ecNumber>
    </recommendedName>
</protein>
<dbReference type="GO" id="GO:0046488">
    <property type="term" value="P:phosphatidylinositol metabolic process"/>
    <property type="evidence" value="ECO:0007669"/>
    <property type="project" value="TreeGrafter"/>
</dbReference>
<dbReference type="eggNOG" id="KOG0169">
    <property type="taxonomic scope" value="Eukaryota"/>
</dbReference>
<dbReference type="PROSITE" id="PS50008">
    <property type="entry name" value="PIPLC_Y_DOMAIN"/>
    <property type="match status" value="1"/>
</dbReference>
<feature type="domain" description="PI-PLC Y-box" evidence="14">
    <location>
        <begin position="643"/>
        <end position="734"/>
    </location>
</feature>
<dbReference type="SMART" id="SM00239">
    <property type="entry name" value="C2"/>
    <property type="match status" value="1"/>
</dbReference>
<dbReference type="GO" id="GO:0004435">
    <property type="term" value="F:phosphatidylinositol-4,5-bisphosphate phospholipase C activity"/>
    <property type="evidence" value="ECO:0007669"/>
    <property type="project" value="UniProtKB-EC"/>
</dbReference>
<evidence type="ECO:0000256" key="1">
    <source>
        <dbReference type="ARBA" id="ARBA00000110"/>
    </source>
</evidence>
<dbReference type="InterPro" id="IPR001711">
    <property type="entry name" value="PLipase_C_Pinositol-sp_Y"/>
</dbReference>
<evidence type="ECO:0000256" key="12">
    <source>
        <dbReference type="SAM" id="MobiDB-lite"/>
    </source>
</evidence>
<evidence type="ECO:0000256" key="4">
    <source>
        <dbReference type="ARBA" id="ARBA00022801"/>
    </source>
</evidence>
<keyword evidence="8" id="KW-1015">Disulfide bond</keyword>
<dbReference type="SMART" id="SM00149">
    <property type="entry name" value="PLCYc"/>
    <property type="match status" value="1"/>
</dbReference>
<dbReference type="CDD" id="cd17114">
    <property type="entry name" value="RA_PLC-epsilon"/>
    <property type="match status" value="1"/>
</dbReference>
<dbReference type="PROSITE" id="PS50200">
    <property type="entry name" value="RA"/>
    <property type="match status" value="2"/>
</dbReference>
<dbReference type="InterPro" id="IPR000008">
    <property type="entry name" value="C2_dom"/>
</dbReference>
<dbReference type="SUPFAM" id="SSF47473">
    <property type="entry name" value="EF-hand"/>
    <property type="match status" value="1"/>
</dbReference>
<reference evidence="16" key="2">
    <citation type="submission" date="2015-06" db="UniProtKB">
        <authorList>
            <consortium name="EnsemblMetazoa"/>
        </authorList>
    </citation>
    <scope>IDENTIFICATION</scope>
</reference>
<name>T1K4Q4_TETUR</name>
<dbReference type="STRING" id="32264.T1K4Q4"/>
<dbReference type="CDD" id="cd00275">
    <property type="entry name" value="C2_PLC_like"/>
    <property type="match status" value="1"/>
</dbReference>
<dbReference type="Pfam" id="PF00168">
    <property type="entry name" value="C2"/>
    <property type="match status" value="1"/>
</dbReference>
<dbReference type="GO" id="GO:0016829">
    <property type="term" value="F:lyase activity"/>
    <property type="evidence" value="ECO:0007669"/>
    <property type="project" value="UniProtKB-KW"/>
</dbReference>
<proteinExistence type="predicted"/>
<dbReference type="SUPFAM" id="SSF54236">
    <property type="entry name" value="Ubiquitin-like"/>
    <property type="match status" value="2"/>
</dbReference>
<dbReference type="HOGENOM" id="CLU_255287_0_0_1"/>
<evidence type="ECO:0000313" key="17">
    <source>
        <dbReference type="Proteomes" id="UP000015104"/>
    </source>
</evidence>
<evidence type="ECO:0000256" key="6">
    <source>
        <dbReference type="ARBA" id="ARBA00022963"/>
    </source>
</evidence>
<keyword evidence="5" id="KW-0460">Magnesium</keyword>
<accession>T1K4Q4</accession>
<feature type="domain" description="Ras-associating" evidence="15">
    <location>
        <begin position="1091"/>
        <end position="1190"/>
    </location>
</feature>
<dbReference type="GO" id="GO:0007186">
    <property type="term" value="P:G protein-coupled receptor signaling pathway"/>
    <property type="evidence" value="ECO:0007669"/>
    <property type="project" value="TreeGrafter"/>
</dbReference>
<dbReference type="Pfam" id="PF00788">
    <property type="entry name" value="RA"/>
    <property type="match status" value="2"/>
</dbReference>
<dbReference type="InterPro" id="IPR000159">
    <property type="entry name" value="RA_dom"/>
</dbReference>
<keyword evidence="6 11" id="KW-0442">Lipid degradation</keyword>
<dbReference type="Pfam" id="PF00388">
    <property type="entry name" value="PI-PLC-X"/>
    <property type="match status" value="1"/>
</dbReference>
<dbReference type="GO" id="GO:0007265">
    <property type="term" value="P:Ras protein signal transduction"/>
    <property type="evidence" value="ECO:0007669"/>
    <property type="project" value="TreeGrafter"/>
</dbReference>
<dbReference type="Proteomes" id="UP000015104">
    <property type="component" value="Unassembled WGS sequence"/>
</dbReference>
<dbReference type="FunFam" id="3.20.20.190:FF:000039">
    <property type="entry name" value="Phosphoinositide phospholipase C"/>
    <property type="match status" value="1"/>
</dbReference>
<sequence length="1386" mass="152517">MNFIEFMQLYRAFLIRSRKDIKDIFEDLASKTDIHSAVEETEDPINLERQTDGYSKRIIGLLTRNFTPFDNELDDVQRSKIYDAIASASIVANCAGVDTMRTLLMTIEDFQSFLRTYQNENRPFDEVKRLIARHEPDSSLRAKNCLSFEGFACYLMDKINYAFTPELSTYDPDDMDEPLSHYYIATSHNTYLTGHQLKGESSVDLYSQVLLTGCRCVELDCYDGENGSPVIYHGHTLTSKIPFRKVVEAINESAFVTSSFPVILSLENHCSLPQQVIMAATFVEVFGDKLITRFLFESDFSDEPHLPSPNQLRGRILIKNKKLKSATSSIPPSVAPSSVKTKPFSRSKFMFRTNSLISTASTGSLNEDEDDYDDEDDDDDASASGGGGNSAPTNGPAGGNVTNVGLESVTGSTYVPSPKGVALRTESSSSQEGGGSSNEAKFSNRSILANRYSEQSENLDNLSTSAPTCNISGQPEVTSLNTSSMVVNKVSSCSSTSGHKAVRKSDSQVAPELSDLVIYCQAIKFRGFSTDTGTSKKTNILSTGISSGFSGSPSASHIASPSLTATSSTGPESLSTYTINLPLSTTSPSLSATSPVNQATTSTSNNALTAASYGPPPSSGLGTSTTASANCSTTIPYSPKACYQVASLNEHTAKKLCRKHPLTLIHHTEYQLMRSYPAGMRIDSSNFNPVIFWAFGIQMVALNYQTEDTALAIYKAMFEQNGRTGYVLKPSVMRDRNHMAFDRFNPWEKEFDGLYAIDLTIQIISGQYVCPDVNNGSPQVEVEIIGLPVDCAKQRTKLVQRNSLNPIWNNTFVFRIVFTDLAFIRFAVIDLGTNHLASHRVVPVKSLKPGYRHLRLQSPQNQPLPLSTLFINSSSQEEGVEIGSTTSAFNLGDFDPSRSTPCKTSSYTTNLTKTTSIGCNEGFDRVDGNAPCETPSLGLTSMPVRRRMFFLVVHGVMPEEPSTILKITQESTTSEVIAQALTKANKSNEAVSDYVLIEEVAKGWDKKGPFLDRSSTTNQRILDPSERPLEAQSHWNGRGRFVIKKIANDPSSRAWFNTIKAQMERLRRQDSEELSGSWGEEIDYFLVCVYNVSEDQPYAILKAPITGTAQDIIGQALIKARRKENPRNFLLVEEIEVEGEVNLTSGSGKSKAKESPITVFRRVLHDTENVYRAQAAWKGKGLFRLAKADDVSLIASSSSKADAKSSPDLSTKSSKTFNRLKRAATGSLRKLNRLSRVSRESSIPEPESGGEITGSAGVLVSCENNENIVELTGPREGSHESHHSNYLCRTDSVIMPNINPTSVHLTEPRTLNSMVNESPCKTDDKKRASLSVETKSFRNRHGSEPATEGFNFTSLGENDNHFSGLSFNRLSRLSWKWLKTWRASKE</sequence>
<dbReference type="Gene3D" id="1.10.238.10">
    <property type="entry name" value="EF-hand"/>
    <property type="match status" value="1"/>
</dbReference>
<dbReference type="Gene3D" id="3.20.20.190">
    <property type="entry name" value="Phosphatidylinositol (PI) phosphodiesterase"/>
    <property type="match status" value="2"/>
</dbReference>
<dbReference type="GO" id="GO:0048015">
    <property type="term" value="P:phosphatidylinositol-mediated signaling"/>
    <property type="evidence" value="ECO:0007669"/>
    <property type="project" value="TreeGrafter"/>
</dbReference>
<dbReference type="InterPro" id="IPR011992">
    <property type="entry name" value="EF-hand-dom_pair"/>
</dbReference>
<reference evidence="17" key="1">
    <citation type="submission" date="2011-08" db="EMBL/GenBank/DDBJ databases">
        <authorList>
            <person name="Rombauts S."/>
        </authorList>
    </citation>
    <scope>NUCLEOTIDE SEQUENCE</scope>
    <source>
        <strain evidence="17">London</strain>
    </source>
</reference>
<feature type="compositionally biased region" description="Acidic residues" evidence="12">
    <location>
        <begin position="366"/>
        <end position="381"/>
    </location>
</feature>
<evidence type="ECO:0000259" key="13">
    <source>
        <dbReference type="PROSITE" id="PS50004"/>
    </source>
</evidence>
<dbReference type="Gene3D" id="2.60.40.150">
    <property type="entry name" value="C2 domain"/>
    <property type="match status" value="1"/>
</dbReference>
<dbReference type="InterPro" id="IPR035892">
    <property type="entry name" value="C2_domain_sf"/>
</dbReference>
<organism evidence="16 17">
    <name type="scientific">Tetranychus urticae</name>
    <name type="common">Two-spotted spider mite</name>
    <dbReference type="NCBI Taxonomy" id="32264"/>
    <lineage>
        <taxon>Eukaryota</taxon>
        <taxon>Metazoa</taxon>
        <taxon>Ecdysozoa</taxon>
        <taxon>Arthropoda</taxon>
        <taxon>Chelicerata</taxon>
        <taxon>Arachnida</taxon>
        <taxon>Acari</taxon>
        <taxon>Acariformes</taxon>
        <taxon>Trombidiformes</taxon>
        <taxon>Prostigmata</taxon>
        <taxon>Eleutherengona</taxon>
        <taxon>Raphignathae</taxon>
        <taxon>Tetranychoidea</taxon>
        <taxon>Tetranychidae</taxon>
        <taxon>Tetranychus</taxon>
    </lineage>
</organism>
<dbReference type="SUPFAM" id="SSF51695">
    <property type="entry name" value="PLC-like phosphodiesterases"/>
    <property type="match status" value="2"/>
</dbReference>
<evidence type="ECO:0000256" key="10">
    <source>
        <dbReference type="ARBA" id="ARBA00023239"/>
    </source>
</evidence>
<dbReference type="GO" id="GO:0016042">
    <property type="term" value="P:lipid catabolic process"/>
    <property type="evidence" value="ECO:0007669"/>
    <property type="project" value="UniProtKB-KW"/>
</dbReference>
<evidence type="ECO:0000256" key="5">
    <source>
        <dbReference type="ARBA" id="ARBA00022842"/>
    </source>
</evidence>
<dbReference type="SMART" id="SM00314">
    <property type="entry name" value="RA"/>
    <property type="match status" value="2"/>
</dbReference>
<evidence type="ECO:0000313" key="16">
    <source>
        <dbReference type="EnsemblMetazoa" id="tetur05g03430.1"/>
    </source>
</evidence>
<dbReference type="SMART" id="SM00148">
    <property type="entry name" value="PLCXc"/>
    <property type="match status" value="1"/>
</dbReference>
<dbReference type="InterPro" id="IPR001192">
    <property type="entry name" value="PI-PLC_fam"/>
</dbReference>
<keyword evidence="3" id="KW-0479">Metal-binding</keyword>
<dbReference type="InterPro" id="IPR017946">
    <property type="entry name" value="PLC-like_Pdiesterase_TIM-brl"/>
</dbReference>
<dbReference type="SUPFAM" id="SSF49562">
    <property type="entry name" value="C2 domain (Calcium/lipid-binding domain, CaLB)"/>
    <property type="match status" value="1"/>
</dbReference>
<feature type="region of interest" description="Disordered" evidence="12">
    <location>
        <begin position="588"/>
        <end position="607"/>
    </location>
</feature>
<dbReference type="PRINTS" id="PR00390">
    <property type="entry name" value="PHPHLIPASEC"/>
</dbReference>
<dbReference type="EC" id="3.1.4.11" evidence="2 11"/>
<evidence type="ECO:0000259" key="15">
    <source>
        <dbReference type="PROSITE" id="PS50200"/>
    </source>
</evidence>
<feature type="compositionally biased region" description="Polar residues" evidence="12">
    <location>
        <begin position="401"/>
        <end position="415"/>
    </location>
</feature>
<dbReference type="PROSITE" id="PS50004">
    <property type="entry name" value="C2"/>
    <property type="match status" value="1"/>
</dbReference>
<feature type="region of interest" description="Disordered" evidence="12">
    <location>
        <begin position="1235"/>
        <end position="1256"/>
    </location>
</feature>
<keyword evidence="10" id="KW-0456">Lyase</keyword>
<dbReference type="EnsemblMetazoa" id="tetur05g03430.1">
    <property type="protein sequence ID" value="tetur05g03430.1"/>
    <property type="gene ID" value="tetur05g03430"/>
</dbReference>
<dbReference type="GO" id="GO:0051209">
    <property type="term" value="P:release of sequestered calcium ion into cytosol"/>
    <property type="evidence" value="ECO:0007669"/>
    <property type="project" value="TreeGrafter"/>
</dbReference>
<feature type="region of interest" description="Disordered" evidence="12">
    <location>
        <begin position="1196"/>
        <end position="1215"/>
    </location>
</feature>
<dbReference type="InterPro" id="IPR000909">
    <property type="entry name" value="PLipase_C_PInositol-sp_X_dom"/>
</dbReference>
<feature type="region of interest" description="Disordered" evidence="12">
    <location>
        <begin position="548"/>
        <end position="571"/>
    </location>
</feature>
<keyword evidence="4 11" id="KW-0378">Hydrolase</keyword>
<evidence type="ECO:0000256" key="2">
    <source>
        <dbReference type="ARBA" id="ARBA00012368"/>
    </source>
</evidence>
<evidence type="ECO:0000256" key="7">
    <source>
        <dbReference type="ARBA" id="ARBA00023098"/>
    </source>
</evidence>
<dbReference type="GO" id="GO:0046872">
    <property type="term" value="F:metal ion binding"/>
    <property type="evidence" value="ECO:0007669"/>
    <property type="project" value="UniProtKB-KW"/>
</dbReference>
<dbReference type="FunFam" id="3.10.20.90:FF:000238">
    <property type="entry name" value="Phosphoinositide phospholipase C"/>
    <property type="match status" value="1"/>
</dbReference>
<dbReference type="PANTHER" id="PTHR10336:SF6">
    <property type="entry name" value="1-PHOSPHATIDYLINOSITOL 4,5-BISPHOSPHATE PHOSPHODIESTERASE EPSILON-1"/>
    <property type="match status" value="1"/>
</dbReference>
<keyword evidence="7 11" id="KW-0443">Lipid metabolism</keyword>
<keyword evidence="17" id="KW-1185">Reference proteome</keyword>
<evidence type="ECO:0000259" key="14">
    <source>
        <dbReference type="PROSITE" id="PS50008"/>
    </source>
</evidence>
<feature type="compositionally biased region" description="Low complexity" evidence="12">
    <location>
        <begin position="1240"/>
        <end position="1250"/>
    </location>
</feature>
<evidence type="ECO:0000256" key="9">
    <source>
        <dbReference type="ARBA" id="ARBA00023224"/>
    </source>
</evidence>